<accession>A0A4D6MV09</accession>
<gene>
    <name evidence="1" type="ORF">DEO72_LG8g2517</name>
</gene>
<evidence type="ECO:0000313" key="2">
    <source>
        <dbReference type="Proteomes" id="UP000501690"/>
    </source>
</evidence>
<organism evidence="1 2">
    <name type="scientific">Vigna unguiculata</name>
    <name type="common">Cowpea</name>
    <dbReference type="NCBI Taxonomy" id="3917"/>
    <lineage>
        <taxon>Eukaryota</taxon>
        <taxon>Viridiplantae</taxon>
        <taxon>Streptophyta</taxon>
        <taxon>Embryophyta</taxon>
        <taxon>Tracheophyta</taxon>
        <taxon>Spermatophyta</taxon>
        <taxon>Magnoliopsida</taxon>
        <taxon>eudicotyledons</taxon>
        <taxon>Gunneridae</taxon>
        <taxon>Pentapetalae</taxon>
        <taxon>rosids</taxon>
        <taxon>fabids</taxon>
        <taxon>Fabales</taxon>
        <taxon>Fabaceae</taxon>
        <taxon>Papilionoideae</taxon>
        <taxon>50 kb inversion clade</taxon>
        <taxon>NPAAA clade</taxon>
        <taxon>indigoferoid/millettioid clade</taxon>
        <taxon>Phaseoleae</taxon>
        <taxon>Vigna</taxon>
    </lineage>
</organism>
<dbReference type="AlphaFoldDB" id="A0A4D6MV09"/>
<dbReference type="EMBL" id="CP039352">
    <property type="protein sequence ID" value="QCE04481.1"/>
    <property type="molecule type" value="Genomic_DNA"/>
</dbReference>
<dbReference type="Proteomes" id="UP000501690">
    <property type="component" value="Linkage Group LG8"/>
</dbReference>
<protein>
    <submittedName>
        <fullName evidence="1">Uncharacterized protein</fullName>
    </submittedName>
</protein>
<keyword evidence="2" id="KW-1185">Reference proteome</keyword>
<reference evidence="1 2" key="1">
    <citation type="submission" date="2019-04" db="EMBL/GenBank/DDBJ databases">
        <title>An improved genome assembly and genetic linkage map for asparagus bean, Vigna unguiculata ssp. sesquipedialis.</title>
        <authorList>
            <person name="Xia Q."/>
            <person name="Zhang R."/>
            <person name="Dong Y."/>
        </authorList>
    </citation>
    <scope>NUCLEOTIDE SEQUENCE [LARGE SCALE GENOMIC DNA]</scope>
    <source>
        <tissue evidence="1">Leaf</tissue>
    </source>
</reference>
<evidence type="ECO:0000313" key="1">
    <source>
        <dbReference type="EMBL" id="QCE04481.1"/>
    </source>
</evidence>
<sequence length="73" mass="8413">MVTGSRSRVVMVVAIRFRCCRLTVVLPLKVSSMVARVFCCHEHCRDEDNTNQISVKRCSCWSRWPWTALLVQG</sequence>
<proteinExistence type="predicted"/>
<name>A0A4D6MV09_VIGUN</name>